<dbReference type="AlphaFoldDB" id="A0A6M3JJJ7"/>
<gene>
    <name evidence="3" type="ORF">MM415A05213_0003</name>
    <name evidence="2" type="ORF">MM415B01367_0018</name>
</gene>
<reference evidence="3" key="1">
    <citation type="submission" date="2020-03" db="EMBL/GenBank/DDBJ databases">
        <title>The deep terrestrial virosphere.</title>
        <authorList>
            <person name="Holmfeldt K."/>
            <person name="Nilsson E."/>
            <person name="Simone D."/>
            <person name="Lopez-Fernandez M."/>
            <person name="Wu X."/>
            <person name="de Brujin I."/>
            <person name="Lundin D."/>
            <person name="Andersson A."/>
            <person name="Bertilsson S."/>
            <person name="Dopson M."/>
        </authorList>
    </citation>
    <scope>NUCLEOTIDE SEQUENCE</scope>
    <source>
        <strain evidence="3">MM415A05213</strain>
        <strain evidence="2">MM415B01367</strain>
    </source>
</reference>
<evidence type="ECO:0000313" key="3">
    <source>
        <dbReference type="EMBL" id="QJA69017.1"/>
    </source>
</evidence>
<keyword evidence="3" id="KW-0378">Hydrolase</keyword>
<organism evidence="3">
    <name type="scientific">viral metagenome</name>
    <dbReference type="NCBI Taxonomy" id="1070528"/>
    <lineage>
        <taxon>unclassified sequences</taxon>
        <taxon>metagenomes</taxon>
        <taxon>organismal metagenomes</taxon>
    </lineage>
</organism>
<dbReference type="Pfam" id="PF13392">
    <property type="entry name" value="HNH_3"/>
    <property type="match status" value="1"/>
</dbReference>
<dbReference type="EMBL" id="MT141670">
    <property type="protein sequence ID" value="QJA69017.1"/>
    <property type="molecule type" value="Genomic_DNA"/>
</dbReference>
<dbReference type="EMBL" id="MT141353">
    <property type="protein sequence ID" value="QJA59087.1"/>
    <property type="molecule type" value="Genomic_DNA"/>
</dbReference>
<dbReference type="InterPro" id="IPR003615">
    <property type="entry name" value="HNH_nuc"/>
</dbReference>
<dbReference type="GO" id="GO:0004519">
    <property type="term" value="F:endonuclease activity"/>
    <property type="evidence" value="ECO:0007669"/>
    <property type="project" value="UniProtKB-KW"/>
</dbReference>
<dbReference type="InterPro" id="IPR044925">
    <property type="entry name" value="His-Me_finger_sf"/>
</dbReference>
<proteinExistence type="predicted"/>
<keyword evidence="3" id="KW-0255">Endonuclease</keyword>
<keyword evidence="3" id="KW-0540">Nuclease</keyword>
<accession>A0A6M3JJJ7</accession>
<evidence type="ECO:0000313" key="2">
    <source>
        <dbReference type="EMBL" id="QJA59087.1"/>
    </source>
</evidence>
<name>A0A6M3JJJ7_9ZZZZ</name>
<dbReference type="SUPFAM" id="SSF54060">
    <property type="entry name" value="His-Me finger endonucleases"/>
    <property type="match status" value="1"/>
</dbReference>
<protein>
    <submittedName>
        <fullName evidence="3">Putative homing endonuclease</fullName>
    </submittedName>
</protein>
<dbReference type="CDD" id="cd00085">
    <property type="entry name" value="HNHc"/>
    <property type="match status" value="1"/>
</dbReference>
<dbReference type="Gene3D" id="3.90.75.20">
    <property type="match status" value="1"/>
</dbReference>
<sequence>MSLGARRNRQDGYIEVKIAETGKYAEDWQLEHRAVMETYLNRKLKSNETVHHINEIKADNRIENLQLLSNPDHVRKHPTPRKRVKVICQECGKEFETWPHRLSNSDPTANRKYCSLACKNKAWGRVMTAKRLAKATA</sequence>
<evidence type="ECO:0000259" key="1">
    <source>
        <dbReference type="Pfam" id="PF13392"/>
    </source>
</evidence>
<feature type="domain" description="HNH nuclease" evidence="1">
    <location>
        <begin position="32"/>
        <end position="75"/>
    </location>
</feature>